<dbReference type="InterPro" id="IPR010916">
    <property type="entry name" value="TonB_box_CS"/>
</dbReference>
<dbReference type="EMBL" id="WMBC01000011">
    <property type="protein sequence ID" value="MTD62125.1"/>
    <property type="molecule type" value="Genomic_DNA"/>
</dbReference>
<dbReference type="Gene3D" id="2.30.30.40">
    <property type="entry name" value="SH3 Domains"/>
    <property type="match status" value="1"/>
</dbReference>
<reference evidence="4 5" key="1">
    <citation type="submission" date="2019-11" db="EMBL/GenBank/DDBJ databases">
        <title>Draft genome sequence of Blautia luti DSM 14534T, isolated from human stool.</title>
        <authorList>
            <person name="Ortiz R."/>
            <person name="Melis-Arcos F."/>
            <person name="Covarrubias P."/>
            <person name="Cardenas J.P."/>
            <person name="Perez-Donoso J."/>
            <person name="Almonacid D."/>
        </authorList>
    </citation>
    <scope>NUCLEOTIDE SEQUENCE [LARGE SCALE GENOMIC DNA]</scope>
    <source>
        <strain evidence="4 5">DSM 14534</strain>
    </source>
</reference>
<evidence type="ECO:0000256" key="2">
    <source>
        <dbReference type="SAM" id="SignalP"/>
    </source>
</evidence>
<accession>A0A844GQX2</accession>
<proteinExistence type="predicted"/>
<dbReference type="GO" id="GO:0009254">
    <property type="term" value="P:peptidoglycan turnover"/>
    <property type="evidence" value="ECO:0007669"/>
    <property type="project" value="InterPro"/>
</dbReference>
<dbReference type="RefSeq" id="WP_154780707.1">
    <property type="nucleotide sequence ID" value="NZ_WMBC01000011.1"/>
</dbReference>
<dbReference type="InterPro" id="IPR010611">
    <property type="entry name" value="3D_dom"/>
</dbReference>
<evidence type="ECO:0000313" key="4">
    <source>
        <dbReference type="EMBL" id="MTD62125.1"/>
    </source>
</evidence>
<gene>
    <name evidence="4" type="ORF">GKZ57_12935</name>
</gene>
<sequence length="367" mass="39147">MKRRLLAALLCAVLVAPSGSVTASAEILDYEGTLNSYKQDNKTPQIFEIDNGSGKSVSVMAKSDTVTVSAKSTYIRLKPGKNGEKLQKVYLGTSMDRVAVCDNGWSKVNYEKKTKDGTKKIIGYIPTAKIDNGDQVEETKGTFTALKDSDILDYPGKKDGEVVGEVIQEDSVKRLATINEIWSQISYKKENGKKGIGYIPTSVLEKTTSAKAAAKAEKIAKVDGEEAGVIHKSKGEGVFADAVDGVTASKDPSVDGVQVGTPVAVSSDASLKPLGTFKITHYCPCSICCGPWANGVTSTGVTATTNRTIAVDPTQIPYGSKVVINGQVYVAEDCGGAIKKNCIDIYVATHEEGEEKGVYYTDVYLLQ</sequence>
<keyword evidence="1 2" id="KW-0732">Signal</keyword>
<dbReference type="GO" id="GO:0004553">
    <property type="term" value="F:hydrolase activity, hydrolyzing O-glycosyl compounds"/>
    <property type="evidence" value="ECO:0007669"/>
    <property type="project" value="InterPro"/>
</dbReference>
<feature type="signal peptide" evidence="2">
    <location>
        <begin position="1"/>
        <end position="23"/>
    </location>
</feature>
<dbReference type="PROSITE" id="PS00430">
    <property type="entry name" value="TONB_DEPENDENT_REC_1"/>
    <property type="match status" value="1"/>
</dbReference>
<feature type="chain" id="PRO_5039666536" description="3D domain-containing protein" evidence="2">
    <location>
        <begin position="24"/>
        <end position="367"/>
    </location>
</feature>
<dbReference type="CDD" id="cd14667">
    <property type="entry name" value="3D_containing_proteins"/>
    <property type="match status" value="1"/>
</dbReference>
<organism evidence="4 5">
    <name type="scientific">Blautia luti DSM 14534 = JCM 17040</name>
    <dbReference type="NCBI Taxonomy" id="649762"/>
    <lineage>
        <taxon>Bacteria</taxon>
        <taxon>Bacillati</taxon>
        <taxon>Bacillota</taxon>
        <taxon>Clostridia</taxon>
        <taxon>Lachnospirales</taxon>
        <taxon>Lachnospiraceae</taxon>
        <taxon>Blautia</taxon>
    </lineage>
</organism>
<dbReference type="Proteomes" id="UP000437824">
    <property type="component" value="Unassembled WGS sequence"/>
</dbReference>
<dbReference type="Pfam" id="PF06725">
    <property type="entry name" value="3D"/>
    <property type="match status" value="1"/>
</dbReference>
<protein>
    <recommendedName>
        <fullName evidence="3">3D domain-containing protein</fullName>
    </recommendedName>
</protein>
<dbReference type="Gene3D" id="2.40.40.10">
    <property type="entry name" value="RlpA-like domain"/>
    <property type="match status" value="1"/>
</dbReference>
<evidence type="ECO:0000313" key="5">
    <source>
        <dbReference type="Proteomes" id="UP000437824"/>
    </source>
</evidence>
<evidence type="ECO:0000256" key="1">
    <source>
        <dbReference type="ARBA" id="ARBA00022729"/>
    </source>
</evidence>
<dbReference type="PANTHER" id="PTHR39160">
    <property type="entry name" value="CELL WALL-BINDING PROTEIN YOCH"/>
    <property type="match status" value="1"/>
</dbReference>
<name>A0A844GQX2_9FIRM</name>
<dbReference type="InterPro" id="IPR036908">
    <property type="entry name" value="RlpA-like_sf"/>
</dbReference>
<dbReference type="PANTHER" id="PTHR39160:SF4">
    <property type="entry name" value="RESUSCITATION-PROMOTING FACTOR RPFB"/>
    <property type="match status" value="1"/>
</dbReference>
<dbReference type="AlphaFoldDB" id="A0A844GQX2"/>
<dbReference type="GO" id="GO:0019867">
    <property type="term" value="C:outer membrane"/>
    <property type="evidence" value="ECO:0007669"/>
    <property type="project" value="InterPro"/>
</dbReference>
<comment type="caution">
    <text evidence="4">The sequence shown here is derived from an EMBL/GenBank/DDBJ whole genome shotgun (WGS) entry which is preliminary data.</text>
</comment>
<dbReference type="InterPro" id="IPR051933">
    <property type="entry name" value="Resuscitation_pf_RpfB"/>
</dbReference>
<dbReference type="InterPro" id="IPR059180">
    <property type="entry name" value="3D_YorM"/>
</dbReference>
<dbReference type="SUPFAM" id="SSF50685">
    <property type="entry name" value="Barwin-like endoglucanases"/>
    <property type="match status" value="1"/>
</dbReference>
<evidence type="ECO:0000259" key="3">
    <source>
        <dbReference type="Pfam" id="PF06725"/>
    </source>
</evidence>
<feature type="domain" description="3D" evidence="3">
    <location>
        <begin position="307"/>
        <end position="366"/>
    </location>
</feature>